<keyword evidence="3" id="KW-1185">Reference proteome</keyword>
<evidence type="ECO:0000256" key="1">
    <source>
        <dbReference type="SAM" id="MobiDB-lite"/>
    </source>
</evidence>
<gene>
    <name evidence="2" type="ORF">OU415_06005</name>
</gene>
<evidence type="ECO:0000313" key="2">
    <source>
        <dbReference type="EMBL" id="MDA3624978.1"/>
    </source>
</evidence>
<organism evidence="2 3">
    <name type="scientific">Saccharopolyspora oryzae</name>
    <dbReference type="NCBI Taxonomy" id="2997343"/>
    <lineage>
        <taxon>Bacteria</taxon>
        <taxon>Bacillati</taxon>
        <taxon>Actinomycetota</taxon>
        <taxon>Actinomycetes</taxon>
        <taxon>Pseudonocardiales</taxon>
        <taxon>Pseudonocardiaceae</taxon>
        <taxon>Saccharopolyspora</taxon>
    </lineage>
</organism>
<dbReference type="SUPFAM" id="SSF48452">
    <property type="entry name" value="TPR-like"/>
    <property type="match status" value="1"/>
</dbReference>
<sequence length="1042" mass="112539">MTDDASRANDRFGGLQRWTAAQSARGGTRSSWFTDEQDVTPEPPAPEPAAQLPDPRRGAEQRYADAIAAMNQIVATLDFEHLPWVTEVFRATAGMLREDDPARAGVLNNLGSAAQLSHLRSGDLAELEDAIGHYRSATTAAHGNDRDRILYHCNLALALADLAGKTNRAATAADSVRAARNAVEEAARRDPRRAMALVRLANALKLHAQLAGSAASDDESIEVFREAARISPANDPATSELLVNLGSGLLRRYQRSNSQDDLDEAIKHLGSGAGALADGDPRRAALCDLARALRLRFRANGDLTDLNSAISELVGVLGVLDTGHHLLGTAIWNLATTTVEHVDATGDASQLRRVLRPIAPAVRAMSADDTERATALTAYATLLRRHFVHGAEPKVLDTAVTAGQAAASAAAAEQRGAVLNALTTTLIERFEHNQDSADLDSAADLAREAAKEDPSAQHVALTQLGIIAAHRFRLSSRTTDVETAIELFEQALNAMPLDAPERANAAIHQARALQSLYQRSGRKRYYRWARKALMEAAEQDTAPADQRLRAAALAGRICAQAGRWPEALESFTYAVDLLPLVTRGKRVVAPPVSQQRWASIAADAAACAVESGDAELAVELLEHGRSAILADFLPTGGELGELHRTHPDLADEAVRLRRLLDRPVAEPGLTELDDRTRLARTWDELLAEARAVQPDHLRRTPFAKLAEAAPEGSAVLINLSRYRCDALVVIGGRALIVPLPDVTPEKAAERAAEMLESAHRDEHSVLTDGLDWTWRCITRPVLHRMGYLNTPAPGARWPRMWWSAFGAPAFLPVHAATARTGESTLDRVVSSYTPTLSCLLRASERPVPESGTPLVAAGSAEMVARELPRQNQVLAKSWPSAEIAAVETTNAAEMLRMIPNHPWLHVCEPSSQFPTQPAAGMLLDREAPQRPLGLVELGQISLDEAEFCYLGQCATAADEPCAAAVSLPAALGFAGFTHAIGTLWEVDEDSAVAIHSDVYADLFTDHFDTDRAAYALHNAVRQLRAHYPDEPSRWSAHVHIGP</sequence>
<reference evidence="2 3" key="1">
    <citation type="submission" date="2022-11" db="EMBL/GenBank/DDBJ databases">
        <title>Draft genome sequence of Saccharopolyspora sp. WRP15-2 isolated from rhizosphere soils of wild rice in Thailand.</title>
        <authorList>
            <person name="Duangmal K."/>
            <person name="Kammanee S."/>
            <person name="Muangham S."/>
        </authorList>
    </citation>
    <scope>NUCLEOTIDE SEQUENCE [LARGE SCALE GENOMIC DNA]</scope>
    <source>
        <strain evidence="2 3">WRP15-2</strain>
    </source>
</reference>
<dbReference type="EMBL" id="JAQGLA010000006">
    <property type="protein sequence ID" value="MDA3624978.1"/>
    <property type="molecule type" value="Genomic_DNA"/>
</dbReference>
<accession>A0ABT4UTV3</accession>
<dbReference type="RefSeq" id="WP_270947573.1">
    <property type="nucleotide sequence ID" value="NZ_JAQGLA010000006.1"/>
</dbReference>
<evidence type="ECO:0000313" key="3">
    <source>
        <dbReference type="Proteomes" id="UP001210380"/>
    </source>
</evidence>
<proteinExistence type="predicted"/>
<feature type="region of interest" description="Disordered" evidence="1">
    <location>
        <begin position="1"/>
        <end position="59"/>
    </location>
</feature>
<dbReference type="InterPro" id="IPR011990">
    <property type="entry name" value="TPR-like_helical_dom_sf"/>
</dbReference>
<comment type="caution">
    <text evidence="2">The sequence shown here is derived from an EMBL/GenBank/DDBJ whole genome shotgun (WGS) entry which is preliminary data.</text>
</comment>
<dbReference type="Proteomes" id="UP001210380">
    <property type="component" value="Unassembled WGS sequence"/>
</dbReference>
<name>A0ABT4UTV3_9PSEU</name>
<feature type="compositionally biased region" description="Basic and acidic residues" evidence="1">
    <location>
        <begin position="1"/>
        <end position="10"/>
    </location>
</feature>
<protein>
    <submittedName>
        <fullName evidence="2">CHAT domain-containing protein</fullName>
    </submittedName>
</protein>
<dbReference type="Gene3D" id="1.25.40.10">
    <property type="entry name" value="Tetratricopeptide repeat domain"/>
    <property type="match status" value="2"/>
</dbReference>
<dbReference type="SUPFAM" id="SSF81901">
    <property type="entry name" value="HCP-like"/>
    <property type="match status" value="1"/>
</dbReference>